<dbReference type="Proteomes" id="UP000034410">
    <property type="component" value="Chromosome"/>
</dbReference>
<evidence type="ECO:0000313" key="3">
    <source>
        <dbReference type="EMBL" id="AKH19425.1"/>
    </source>
</evidence>
<evidence type="ECO:0000313" key="4">
    <source>
        <dbReference type="Proteomes" id="UP000034410"/>
    </source>
</evidence>
<feature type="signal peptide" evidence="1">
    <location>
        <begin position="1"/>
        <end position="17"/>
    </location>
</feature>
<keyword evidence="1" id="KW-0732">Signal</keyword>
<organism evidence="3 4">
    <name type="scientific">Sedimenticola thiotaurini</name>
    <dbReference type="NCBI Taxonomy" id="1543721"/>
    <lineage>
        <taxon>Bacteria</taxon>
        <taxon>Pseudomonadati</taxon>
        <taxon>Pseudomonadota</taxon>
        <taxon>Gammaproteobacteria</taxon>
        <taxon>Chromatiales</taxon>
        <taxon>Sedimenticolaceae</taxon>
        <taxon>Sedimenticola</taxon>
    </lineage>
</organism>
<dbReference type="CDD" id="cd01822">
    <property type="entry name" value="Lysophospholipase_L1_like"/>
    <property type="match status" value="1"/>
</dbReference>
<accession>A0A0F7JXA5</accession>
<dbReference type="Pfam" id="PF13472">
    <property type="entry name" value="Lipase_GDSL_2"/>
    <property type="match status" value="1"/>
</dbReference>
<dbReference type="PATRIC" id="fig|1543721.4.peg.554"/>
<dbReference type="GO" id="GO:0004622">
    <property type="term" value="F:phosphatidylcholine lysophospholipase activity"/>
    <property type="evidence" value="ECO:0007669"/>
    <property type="project" value="TreeGrafter"/>
</dbReference>
<dbReference type="KEGG" id="seds:AAY24_02630"/>
<dbReference type="RefSeq" id="WP_046858364.1">
    <property type="nucleotide sequence ID" value="NZ_CP011412.1"/>
</dbReference>
<dbReference type="SUPFAM" id="SSF52266">
    <property type="entry name" value="SGNH hydrolase"/>
    <property type="match status" value="1"/>
</dbReference>
<dbReference type="InterPro" id="IPR036514">
    <property type="entry name" value="SGNH_hydro_sf"/>
</dbReference>
<dbReference type="AlphaFoldDB" id="A0A0F7JXA5"/>
<dbReference type="EMBL" id="CP011412">
    <property type="protein sequence ID" value="AKH19425.1"/>
    <property type="molecule type" value="Genomic_DNA"/>
</dbReference>
<name>A0A0F7JXA5_9GAMM</name>
<proteinExistence type="predicted"/>
<reference evidence="3 4" key="1">
    <citation type="journal article" date="2015" name="Genome Announc.">
        <title>Complete Genome Sequence of Sedimenticola thiotaurini Strain SIP-G1, a Polyphosphate- and Polyhydroxyalkanoate-Accumulating Sulfur-Oxidizing Gammaproteobacterium Isolated from Salt Marsh Sediments.</title>
        <authorList>
            <person name="Flood B.E."/>
            <person name="Jones D.S."/>
            <person name="Bailey J.V."/>
        </authorList>
    </citation>
    <scope>NUCLEOTIDE SEQUENCE [LARGE SCALE GENOMIC DNA]</scope>
    <source>
        <strain evidence="3 4">SIP-G1</strain>
    </source>
</reference>
<dbReference type="PANTHER" id="PTHR30383">
    <property type="entry name" value="THIOESTERASE 1/PROTEASE 1/LYSOPHOSPHOLIPASE L1"/>
    <property type="match status" value="1"/>
</dbReference>
<dbReference type="InterPro" id="IPR013830">
    <property type="entry name" value="SGNH_hydro"/>
</dbReference>
<dbReference type="PANTHER" id="PTHR30383:SF24">
    <property type="entry name" value="THIOESTERASE 1_PROTEASE 1_LYSOPHOSPHOLIPASE L1"/>
    <property type="match status" value="1"/>
</dbReference>
<evidence type="ECO:0000256" key="1">
    <source>
        <dbReference type="SAM" id="SignalP"/>
    </source>
</evidence>
<dbReference type="InterPro" id="IPR051532">
    <property type="entry name" value="Ester_Hydrolysis_Enzymes"/>
</dbReference>
<keyword evidence="4" id="KW-1185">Reference proteome</keyword>
<evidence type="ECO:0000259" key="2">
    <source>
        <dbReference type="Pfam" id="PF13472"/>
    </source>
</evidence>
<gene>
    <name evidence="3" type="ORF">AAY24_02630</name>
</gene>
<dbReference type="Gene3D" id="3.40.50.1110">
    <property type="entry name" value="SGNH hydrolase"/>
    <property type="match status" value="1"/>
</dbReference>
<dbReference type="OrthoDB" id="9786188at2"/>
<feature type="chain" id="PRO_5002517688" description="SGNH hydrolase-type esterase domain-containing protein" evidence="1">
    <location>
        <begin position="18"/>
        <end position="211"/>
    </location>
</feature>
<protein>
    <recommendedName>
        <fullName evidence="2">SGNH hydrolase-type esterase domain-containing protein</fullName>
    </recommendedName>
</protein>
<feature type="domain" description="SGNH hydrolase-type esterase" evidence="2">
    <location>
        <begin position="24"/>
        <end position="184"/>
    </location>
</feature>
<sequence>MKKLFLLLIFAMSNVPAAEPVILVLGDSLSAAYGIERSRGWVSLLQSRLQQAGYPHRVVNASISGDTTAGGLARLPRALEQFQPDILIIELGGNDGLRGLGNRQTRDHLDQMITLARASHSRPLLLGMMLPPNFGKAFTEKFLQIYRDLAEQRNVPLVPFFLAGVADRPEWMQSDGIHPTAEGQPLMLEHVWEQLQPMLEETSVHSDKSLK</sequence>